<dbReference type="OrthoDB" id="9812608at2"/>
<dbReference type="SUPFAM" id="SSF143414">
    <property type="entry name" value="CcmK-like"/>
    <property type="match status" value="1"/>
</dbReference>
<gene>
    <name evidence="4" type="ORF">IO98_13115</name>
</gene>
<keyword evidence="2" id="KW-1283">Bacterial microcompartment</keyword>
<evidence type="ECO:0000313" key="5">
    <source>
        <dbReference type="Proteomes" id="UP000028525"/>
    </source>
</evidence>
<dbReference type="RefSeq" id="WP_038281636.1">
    <property type="nucleotide sequence ID" value="NZ_JPME01000015.1"/>
</dbReference>
<evidence type="ECO:0000256" key="1">
    <source>
        <dbReference type="ARBA" id="ARBA00024322"/>
    </source>
</evidence>
<comment type="subcellular location">
    <subcellularLocation>
        <location evidence="1">Bacterial microcompartment</location>
    </subcellularLocation>
</comment>
<evidence type="ECO:0000259" key="3">
    <source>
        <dbReference type="SMART" id="SM00877"/>
    </source>
</evidence>
<name>A0A084JL01_9FIRM</name>
<reference evidence="4 5" key="1">
    <citation type="submission" date="2014-07" db="EMBL/GenBank/DDBJ databases">
        <title>Draft genome of Clostridium celerecrescens 152B isolated from sediments associated with methane hydrate from Krishna Godavari basin.</title>
        <authorList>
            <person name="Honkalas V.S."/>
            <person name="Dabir A.P."/>
            <person name="Arora P."/>
            <person name="Dhakephalkar P.K."/>
        </authorList>
    </citation>
    <scope>NUCLEOTIDE SEQUENCE [LARGE SCALE GENOMIC DNA]</scope>
    <source>
        <strain evidence="4 5">152B</strain>
    </source>
</reference>
<dbReference type="CDD" id="cd06169">
    <property type="entry name" value="BMC"/>
    <property type="match status" value="1"/>
</dbReference>
<evidence type="ECO:0000313" key="4">
    <source>
        <dbReference type="EMBL" id="KEZ89635.1"/>
    </source>
</evidence>
<dbReference type="STRING" id="29354.IO98_13115"/>
<dbReference type="Gene3D" id="3.30.70.1710">
    <property type="match status" value="1"/>
</dbReference>
<dbReference type="AlphaFoldDB" id="A0A084JL01"/>
<feature type="domain" description="Bacterial microcompartment" evidence="3">
    <location>
        <begin position="1"/>
        <end position="87"/>
    </location>
</feature>
<evidence type="ECO:0000256" key="2">
    <source>
        <dbReference type="ARBA" id="ARBA00024446"/>
    </source>
</evidence>
<sequence length="112" mass="12279">MAIGFLECAGYGAVLYAMDKACKAANIRIIGIDTINPKDTSAFIPLTVQVKFEGGIDDVKEACETAERAALKFNSPNEVLTEIIENPYEGTKALSHITKVSLEEKNIINFRR</sequence>
<dbReference type="EMBL" id="JPME01000015">
    <property type="protein sequence ID" value="KEZ89635.1"/>
    <property type="molecule type" value="Genomic_DNA"/>
</dbReference>
<protein>
    <submittedName>
        <fullName evidence="4">Microcompartment protein</fullName>
    </submittedName>
</protein>
<dbReference type="Proteomes" id="UP000028525">
    <property type="component" value="Unassembled WGS sequence"/>
</dbReference>
<organism evidence="4 5">
    <name type="scientific">Lacrimispora celerecrescens</name>
    <dbReference type="NCBI Taxonomy" id="29354"/>
    <lineage>
        <taxon>Bacteria</taxon>
        <taxon>Bacillati</taxon>
        <taxon>Bacillota</taxon>
        <taxon>Clostridia</taxon>
        <taxon>Lachnospirales</taxon>
        <taxon>Lachnospiraceae</taxon>
        <taxon>Lacrimispora</taxon>
    </lineage>
</organism>
<comment type="caution">
    <text evidence="4">The sequence shown here is derived from an EMBL/GenBank/DDBJ whole genome shotgun (WGS) entry which is preliminary data.</text>
</comment>
<accession>A0A084JL01</accession>
<dbReference type="GO" id="GO:0031469">
    <property type="term" value="C:bacterial microcompartment"/>
    <property type="evidence" value="ECO:0007669"/>
    <property type="project" value="UniProtKB-SubCell"/>
</dbReference>
<dbReference type="SMART" id="SM00877">
    <property type="entry name" value="BMC"/>
    <property type="match status" value="1"/>
</dbReference>
<dbReference type="InterPro" id="IPR037233">
    <property type="entry name" value="CcmK-like_sf"/>
</dbReference>
<keyword evidence="5" id="KW-1185">Reference proteome</keyword>
<dbReference type="InterPro" id="IPR000249">
    <property type="entry name" value="BMC_dom"/>
</dbReference>
<proteinExistence type="predicted"/>
<dbReference type="Pfam" id="PF00936">
    <property type="entry name" value="BMC"/>
    <property type="match status" value="1"/>
</dbReference>